<evidence type="ECO:0000313" key="2">
    <source>
        <dbReference type="Proteomes" id="UP000269208"/>
    </source>
</evidence>
<reference evidence="1 2" key="1">
    <citation type="submission" date="2018-12" db="EMBL/GenBank/DDBJ databases">
        <authorList>
            <consortium name="Pathogen Informatics"/>
        </authorList>
    </citation>
    <scope>NUCLEOTIDE SEQUENCE [LARGE SCALE GENOMIC DNA]</scope>
    <source>
        <strain evidence="1 2">NCTC6754</strain>
    </source>
</reference>
<keyword evidence="1" id="KW-0472">Membrane</keyword>
<accession>A0A447TYX3</accession>
<dbReference type="AlphaFoldDB" id="A0A447TYX3"/>
<sequence>MLLLWLAPTAWIALVGAALTGAGCSLIFPALGVEVVKTRTCTGTRYGARRLRRVSGYLLRRYRPAGGHAGHVIRLSFRIPRGSDLRGGWHPGDDIIVPARLRNQPEKRQYNY</sequence>
<keyword evidence="1" id="KW-0812">Transmembrane</keyword>
<evidence type="ECO:0000313" key="1">
    <source>
        <dbReference type="EMBL" id="VEB56466.1"/>
    </source>
</evidence>
<protein>
    <submittedName>
        <fullName evidence="1">Transmembrane transporter</fullName>
    </submittedName>
</protein>
<gene>
    <name evidence="1" type="primary">yfcJ_3</name>
    <name evidence="1" type="ORF">NCTC6754_04388</name>
</gene>
<name>A0A447TYX3_SALET</name>
<proteinExistence type="predicted"/>
<organism evidence="1 2">
    <name type="scientific">Salmonella enterica I</name>
    <dbReference type="NCBI Taxonomy" id="59201"/>
    <lineage>
        <taxon>Bacteria</taxon>
        <taxon>Pseudomonadati</taxon>
        <taxon>Pseudomonadota</taxon>
        <taxon>Gammaproteobacteria</taxon>
        <taxon>Enterobacterales</taxon>
        <taxon>Enterobacteriaceae</taxon>
        <taxon>Salmonella</taxon>
    </lineage>
</organism>
<dbReference type="EMBL" id="LR134190">
    <property type="protein sequence ID" value="VEB56466.1"/>
    <property type="molecule type" value="Genomic_DNA"/>
</dbReference>
<dbReference type="Proteomes" id="UP000269208">
    <property type="component" value="Chromosome"/>
</dbReference>